<reference evidence="2 3" key="1">
    <citation type="submission" date="2014-11" db="EMBL/GenBank/DDBJ databases">
        <title>Whole genome shotgun sequence of Sphingomonas parapaucimobilis NBRC 15100.</title>
        <authorList>
            <person name="Katano-Makiyama Y."/>
            <person name="Hosoyama A."/>
            <person name="Hashimoto M."/>
            <person name="Hosoyama Y."/>
            <person name="Noguchi M."/>
            <person name="Numata M."/>
            <person name="Tsuchikane K."/>
            <person name="Hirakata S."/>
            <person name="Uohara A."/>
            <person name="Shimodaira J."/>
            <person name="Ohji S."/>
            <person name="Ichikawa N."/>
            <person name="Kimura A."/>
            <person name="Yamazoe A."/>
            <person name="Fujita N."/>
        </authorList>
    </citation>
    <scope>NUCLEOTIDE SEQUENCE [LARGE SCALE GENOMIC DNA]</scope>
    <source>
        <strain evidence="2 3">NBRC 15100</strain>
    </source>
</reference>
<evidence type="ECO:0000313" key="3">
    <source>
        <dbReference type="Proteomes" id="UP000032305"/>
    </source>
</evidence>
<comment type="caution">
    <text evidence="2">The sequence shown here is derived from an EMBL/GenBank/DDBJ whole genome shotgun (WGS) entry which is preliminary data.</text>
</comment>
<feature type="region of interest" description="Disordered" evidence="1">
    <location>
        <begin position="37"/>
        <end position="65"/>
    </location>
</feature>
<dbReference type="AlphaFoldDB" id="A0A0A1W9Z4"/>
<evidence type="ECO:0000313" key="2">
    <source>
        <dbReference type="EMBL" id="GAM01749.1"/>
    </source>
</evidence>
<dbReference type="RefSeq" id="WP_157013705.1">
    <property type="nucleotide sequence ID" value="NZ_BBPI01000068.1"/>
</dbReference>
<evidence type="ECO:0000256" key="1">
    <source>
        <dbReference type="SAM" id="MobiDB-lite"/>
    </source>
</evidence>
<accession>A0A0A1W9Z4</accession>
<name>A0A0A1W9Z4_9SPHN</name>
<gene>
    <name evidence="2" type="ORF">SP5_068_01170</name>
</gene>
<dbReference type="EMBL" id="BBPI01000068">
    <property type="protein sequence ID" value="GAM01749.1"/>
    <property type="molecule type" value="Genomic_DNA"/>
</dbReference>
<sequence>MAIGREPSGAYEAAFPITLPTGSTGYARAVIPVDQNGNPISGGTGTAANQVQGTSSPGTADDGSNPVKMGAVAATAGSRTLTQGQRTDLLTDLYGNLTVALRNGVNTAQWNGNNQDGVGQQASPNLIDTNTYNKVFNGSGWDRQRGDVTSAYAKAPPLAGTDRSITASTTSQTLMASNTIRSRILIRNDSTVDVWVNFGATAVATAGGGNFKIAANGGSLDLQGTSSAVNIIAASATAAISAREW</sequence>
<dbReference type="Proteomes" id="UP000032305">
    <property type="component" value="Unassembled WGS sequence"/>
</dbReference>
<protein>
    <submittedName>
        <fullName evidence="2">Uncharacterized protein</fullName>
    </submittedName>
</protein>
<feature type="compositionally biased region" description="Polar residues" evidence="1">
    <location>
        <begin position="46"/>
        <end position="58"/>
    </location>
</feature>
<keyword evidence="3" id="KW-1185">Reference proteome</keyword>
<organism evidence="2 3">
    <name type="scientific">Sphingomonas parapaucimobilis NBRC 15100</name>
    <dbReference type="NCBI Taxonomy" id="1219049"/>
    <lineage>
        <taxon>Bacteria</taxon>
        <taxon>Pseudomonadati</taxon>
        <taxon>Pseudomonadota</taxon>
        <taxon>Alphaproteobacteria</taxon>
        <taxon>Sphingomonadales</taxon>
        <taxon>Sphingomonadaceae</taxon>
        <taxon>Sphingomonas</taxon>
    </lineage>
</organism>
<proteinExistence type="predicted"/>